<evidence type="ECO:0000313" key="1">
    <source>
        <dbReference type="EMBL" id="PVX30505.1"/>
    </source>
</evidence>
<gene>
    <name evidence="1" type="ORF">DD559_15085</name>
</gene>
<dbReference type="OrthoDB" id="6904836at2"/>
<protein>
    <submittedName>
        <fullName evidence="1">Uncharacterized protein</fullName>
    </submittedName>
</protein>
<proteinExistence type="predicted"/>
<dbReference type="AlphaFoldDB" id="A0A2U0SGR9"/>
<name>A0A2U0SGR9_9SPHN</name>
<dbReference type="EMBL" id="QENQ01000001">
    <property type="protein sequence ID" value="PVX30505.1"/>
    <property type="molecule type" value="Genomic_DNA"/>
</dbReference>
<dbReference type="RefSeq" id="WP_116469916.1">
    <property type="nucleotide sequence ID" value="NZ_QENQ01000001.1"/>
</dbReference>
<keyword evidence="2" id="KW-1185">Reference proteome</keyword>
<sequence length="63" mass="7150">MSLFVKLGLAPSERDKRLKRLIDNSYPSIRVVGRGTIKIDPNEVRSTPEFKTARARAEQIVKP</sequence>
<reference evidence="1 2" key="1">
    <citation type="submission" date="2018-05" db="EMBL/GenBank/DDBJ databases">
        <title>Description of Sphingomonas pokkalii sp nov, isolated from the rhizosphere of saline tolerant pokkali rice and its draft genome analysis.</title>
        <authorList>
            <person name="Menon R."/>
            <person name="Kumari S."/>
            <person name="Rameshkumar N."/>
        </authorList>
    </citation>
    <scope>NUCLEOTIDE SEQUENCE [LARGE SCALE GENOMIC DNA]</scope>
    <source>
        <strain evidence="1 2">L3B27</strain>
    </source>
</reference>
<dbReference type="Proteomes" id="UP000245890">
    <property type="component" value="Unassembled WGS sequence"/>
</dbReference>
<accession>A0A2U0SGR9</accession>
<comment type="caution">
    <text evidence="1">The sequence shown here is derived from an EMBL/GenBank/DDBJ whole genome shotgun (WGS) entry which is preliminary data.</text>
</comment>
<evidence type="ECO:0000313" key="2">
    <source>
        <dbReference type="Proteomes" id="UP000245890"/>
    </source>
</evidence>
<organism evidence="1 2">
    <name type="scientific">Sphingomonas pokkalii</name>
    <dbReference type="NCBI Taxonomy" id="2175090"/>
    <lineage>
        <taxon>Bacteria</taxon>
        <taxon>Pseudomonadati</taxon>
        <taxon>Pseudomonadota</taxon>
        <taxon>Alphaproteobacteria</taxon>
        <taxon>Sphingomonadales</taxon>
        <taxon>Sphingomonadaceae</taxon>
        <taxon>Sphingomonas</taxon>
    </lineage>
</organism>